<proteinExistence type="predicted"/>
<name>A0A150XK97_9BACT</name>
<dbReference type="AlphaFoldDB" id="A0A150XK97"/>
<evidence type="ECO:0000256" key="1">
    <source>
        <dbReference type="SAM" id="Phobius"/>
    </source>
</evidence>
<evidence type="ECO:0000313" key="3">
    <source>
        <dbReference type="Proteomes" id="UP000075615"/>
    </source>
</evidence>
<comment type="caution">
    <text evidence="2">The sequence shown here is derived from an EMBL/GenBank/DDBJ whole genome shotgun (WGS) entry which is preliminary data.</text>
</comment>
<evidence type="ECO:0008006" key="4">
    <source>
        <dbReference type="Google" id="ProtNLM"/>
    </source>
</evidence>
<feature type="transmembrane region" description="Helical" evidence="1">
    <location>
        <begin position="16"/>
        <end position="35"/>
    </location>
</feature>
<keyword evidence="3" id="KW-1185">Reference proteome</keyword>
<accession>A0A150XK97</accession>
<gene>
    <name evidence="2" type="ORF">AWN68_17835</name>
</gene>
<keyword evidence="1" id="KW-0812">Transmembrane</keyword>
<keyword evidence="1" id="KW-0472">Membrane</keyword>
<dbReference type="InterPro" id="IPR024422">
    <property type="entry name" value="Protein_unknown_function_OB"/>
</dbReference>
<dbReference type="STRING" id="296218.AWN68_17835"/>
<keyword evidence="1" id="KW-1133">Transmembrane helix</keyword>
<sequence length="150" mass="16653">MVLQVTKKTIMKKRSLIALTIVVTLATGYFIYASMTQGPAKMKNLKAEHSLTAVDFYSEYETDETAANTKYQNKIVEVKGVVESITLDEESKPSISLRTEGFGVVKCTLESNEDNSLDNVKLNSTLTVRGECIGMLLDVLLERTIIIEPK</sequence>
<dbReference type="Pfam" id="PF12869">
    <property type="entry name" value="tRNA_anti-like"/>
    <property type="match status" value="1"/>
</dbReference>
<protein>
    <recommendedName>
        <fullName evidence="4">tRNA_anti-like</fullName>
    </recommendedName>
</protein>
<dbReference type="EMBL" id="LRDB01000011">
    <property type="protein sequence ID" value="KYG79130.1"/>
    <property type="molecule type" value="Genomic_DNA"/>
</dbReference>
<organism evidence="2 3">
    <name type="scientific">Roseivirga echinicomitans</name>
    <dbReference type="NCBI Taxonomy" id="296218"/>
    <lineage>
        <taxon>Bacteria</taxon>
        <taxon>Pseudomonadati</taxon>
        <taxon>Bacteroidota</taxon>
        <taxon>Cytophagia</taxon>
        <taxon>Cytophagales</taxon>
        <taxon>Roseivirgaceae</taxon>
        <taxon>Roseivirga</taxon>
    </lineage>
</organism>
<reference evidence="2 3" key="1">
    <citation type="submission" date="2016-01" db="EMBL/GenBank/DDBJ databases">
        <title>Genome sequencing of Roseivirga echinicomitans KMM 6058.</title>
        <authorList>
            <person name="Selvaratnam C."/>
            <person name="Thevarajoo S."/>
            <person name="Goh K.M."/>
            <person name="Ee R."/>
            <person name="Chan K.-G."/>
            <person name="Chong C.S."/>
        </authorList>
    </citation>
    <scope>NUCLEOTIDE SEQUENCE [LARGE SCALE GENOMIC DNA]</scope>
    <source>
        <strain evidence="2 3">KMM 6058</strain>
    </source>
</reference>
<evidence type="ECO:0000313" key="2">
    <source>
        <dbReference type="EMBL" id="KYG79130.1"/>
    </source>
</evidence>
<dbReference type="Proteomes" id="UP000075615">
    <property type="component" value="Unassembled WGS sequence"/>
</dbReference>